<comment type="caution">
    <text evidence="1">The sequence shown here is derived from an EMBL/GenBank/DDBJ whole genome shotgun (WGS) entry which is preliminary data.</text>
</comment>
<reference evidence="1 2" key="1">
    <citation type="submission" date="2019-07" db="EMBL/GenBank/DDBJ databases">
        <title>Draft genome assembly of a fouling barnacle, Amphibalanus amphitrite (Darwin, 1854): The first reference genome for Thecostraca.</title>
        <authorList>
            <person name="Kim W."/>
        </authorList>
    </citation>
    <scope>NUCLEOTIDE SEQUENCE [LARGE SCALE GENOMIC DNA]</scope>
    <source>
        <strain evidence="1">SNU_AA5</strain>
        <tissue evidence="1">Soma without cirri and trophi</tissue>
    </source>
</reference>
<evidence type="ECO:0000313" key="1">
    <source>
        <dbReference type="EMBL" id="KAF0291141.1"/>
    </source>
</evidence>
<name>A0A6A4VPB8_AMPAM</name>
<dbReference type="AlphaFoldDB" id="A0A6A4VPB8"/>
<organism evidence="1 2">
    <name type="scientific">Amphibalanus amphitrite</name>
    <name type="common">Striped barnacle</name>
    <name type="synonym">Balanus amphitrite</name>
    <dbReference type="NCBI Taxonomy" id="1232801"/>
    <lineage>
        <taxon>Eukaryota</taxon>
        <taxon>Metazoa</taxon>
        <taxon>Ecdysozoa</taxon>
        <taxon>Arthropoda</taxon>
        <taxon>Crustacea</taxon>
        <taxon>Multicrustacea</taxon>
        <taxon>Cirripedia</taxon>
        <taxon>Thoracica</taxon>
        <taxon>Thoracicalcarea</taxon>
        <taxon>Balanomorpha</taxon>
        <taxon>Balanoidea</taxon>
        <taxon>Balanidae</taxon>
        <taxon>Amphibalaninae</taxon>
        <taxon>Amphibalanus</taxon>
    </lineage>
</organism>
<gene>
    <name evidence="1" type="ORF">FJT64_010687</name>
</gene>
<dbReference type="OrthoDB" id="6369095at2759"/>
<dbReference type="Proteomes" id="UP000440578">
    <property type="component" value="Unassembled WGS sequence"/>
</dbReference>
<keyword evidence="2" id="KW-1185">Reference proteome</keyword>
<protein>
    <submittedName>
        <fullName evidence="1">Uncharacterized protein</fullName>
    </submittedName>
</protein>
<evidence type="ECO:0000313" key="2">
    <source>
        <dbReference type="Proteomes" id="UP000440578"/>
    </source>
</evidence>
<sequence length="79" mass="8467">MAARFVVAFKNSDVDAVNVLATEGFPCEAVQLVSADAMVGEVEEGLHVPHQYLNTLSALGIPPHQLTLKPGMPEKKIKP</sequence>
<dbReference type="EMBL" id="VIIS01001904">
    <property type="protein sequence ID" value="KAF0291141.1"/>
    <property type="molecule type" value="Genomic_DNA"/>
</dbReference>
<proteinExistence type="predicted"/>
<accession>A0A6A4VPB8</accession>